<evidence type="ECO:0000256" key="1">
    <source>
        <dbReference type="SAM" id="Phobius"/>
    </source>
</evidence>
<keyword evidence="1" id="KW-0472">Membrane</keyword>
<dbReference type="SUPFAM" id="SSF51069">
    <property type="entry name" value="Carbonic anhydrase"/>
    <property type="match status" value="1"/>
</dbReference>
<evidence type="ECO:0000313" key="2">
    <source>
        <dbReference type="EMBL" id="PXF41501.1"/>
    </source>
</evidence>
<reference evidence="2 3" key="1">
    <citation type="journal article" date="2018" name="Mol. Biol. Evol.">
        <title>Analysis of the draft genome of the red seaweed Gracilariopsis chorda provides insights into genome size evolution in Rhodophyta.</title>
        <authorList>
            <person name="Lee J."/>
            <person name="Yang E.C."/>
            <person name="Graf L."/>
            <person name="Yang J.H."/>
            <person name="Qiu H."/>
            <person name="Zel Zion U."/>
            <person name="Chan C.X."/>
            <person name="Stephens T.G."/>
            <person name="Weber A.P.M."/>
            <person name="Boo G.H."/>
            <person name="Boo S.M."/>
            <person name="Kim K.M."/>
            <person name="Shin Y."/>
            <person name="Jung M."/>
            <person name="Lee S.J."/>
            <person name="Yim H.S."/>
            <person name="Lee J.H."/>
            <person name="Bhattacharya D."/>
            <person name="Yoon H.S."/>
        </authorList>
    </citation>
    <scope>NUCLEOTIDE SEQUENCE [LARGE SCALE GENOMIC DNA]</scope>
    <source>
        <strain evidence="2 3">SKKU-2015</strain>
        <tissue evidence="2">Whole body</tissue>
    </source>
</reference>
<feature type="transmembrane region" description="Helical" evidence="1">
    <location>
        <begin position="58"/>
        <end position="75"/>
    </location>
</feature>
<keyword evidence="1" id="KW-0812">Transmembrane</keyword>
<keyword evidence="3" id="KW-1185">Reference proteome</keyword>
<accession>A0A2V3IHD8</accession>
<dbReference type="AlphaFoldDB" id="A0A2V3IHD8"/>
<organism evidence="2 3">
    <name type="scientific">Gracilariopsis chorda</name>
    <dbReference type="NCBI Taxonomy" id="448386"/>
    <lineage>
        <taxon>Eukaryota</taxon>
        <taxon>Rhodophyta</taxon>
        <taxon>Florideophyceae</taxon>
        <taxon>Rhodymeniophycidae</taxon>
        <taxon>Gracilariales</taxon>
        <taxon>Gracilariaceae</taxon>
        <taxon>Gracilariopsis</taxon>
    </lineage>
</organism>
<proteinExistence type="predicted"/>
<gene>
    <name evidence="2" type="ORF">BWQ96_08783</name>
</gene>
<dbReference type="EMBL" id="NBIV01000213">
    <property type="protein sequence ID" value="PXF41501.1"/>
    <property type="molecule type" value="Genomic_DNA"/>
</dbReference>
<sequence>MWFVSDQRQTIPSSEVDRYLELVSGTPYGNARLVQPINGRTITYGEDVLSKQLKVSDLWCVTITMVVVVVAPFGGSDKWE</sequence>
<comment type="caution">
    <text evidence="2">The sequence shown here is derived from an EMBL/GenBank/DDBJ whole genome shotgun (WGS) entry which is preliminary data.</text>
</comment>
<evidence type="ECO:0000313" key="3">
    <source>
        <dbReference type="Proteomes" id="UP000247409"/>
    </source>
</evidence>
<dbReference type="Proteomes" id="UP000247409">
    <property type="component" value="Unassembled WGS sequence"/>
</dbReference>
<protein>
    <submittedName>
        <fullName evidence="2">Uncharacterized protein</fullName>
    </submittedName>
</protein>
<dbReference type="InterPro" id="IPR036398">
    <property type="entry name" value="CA_dom_sf"/>
</dbReference>
<name>A0A2V3IHD8_9FLOR</name>
<keyword evidence="1" id="KW-1133">Transmembrane helix</keyword>